<dbReference type="SUPFAM" id="SSF52266">
    <property type="entry name" value="SGNH hydrolase"/>
    <property type="match status" value="1"/>
</dbReference>
<keyword evidence="1" id="KW-0378">Hydrolase</keyword>
<dbReference type="Gene3D" id="3.40.50.1110">
    <property type="entry name" value="SGNH hydrolase"/>
    <property type="match status" value="1"/>
</dbReference>
<dbReference type="GO" id="GO:0016787">
    <property type="term" value="F:hydrolase activity"/>
    <property type="evidence" value="ECO:0007669"/>
    <property type="project" value="UniProtKB-KW"/>
</dbReference>
<protein>
    <submittedName>
        <fullName evidence="1">SGNH hydrolase</fullName>
    </submittedName>
</protein>
<comment type="caution">
    <text evidence="1">The sequence shown here is derived from an EMBL/GenBank/DDBJ whole genome shotgun (WGS) entry which is preliminary data.</text>
</comment>
<gene>
    <name evidence="1" type="ORF">DDE83_000644</name>
</gene>
<dbReference type="AlphaFoldDB" id="A0A364NFJ5"/>
<evidence type="ECO:0000313" key="2">
    <source>
        <dbReference type="Proteomes" id="UP000249619"/>
    </source>
</evidence>
<accession>A0A364NFJ5</accession>
<reference evidence="2" key="1">
    <citation type="submission" date="2018-05" db="EMBL/GenBank/DDBJ databases">
        <title>Draft genome sequence of Stemphylium lycopersici strain CIDEFI 213.</title>
        <authorList>
            <person name="Medina R."/>
            <person name="Franco M.E.E."/>
            <person name="Lucentini C.G."/>
            <person name="Saparrat M.C.N."/>
            <person name="Balatti P.A."/>
        </authorList>
    </citation>
    <scope>NUCLEOTIDE SEQUENCE [LARGE SCALE GENOMIC DNA]</scope>
    <source>
        <strain evidence="2">CIDEFI 213</strain>
    </source>
</reference>
<evidence type="ECO:0000313" key="1">
    <source>
        <dbReference type="EMBL" id="RAR16069.1"/>
    </source>
</evidence>
<proteinExistence type="predicted"/>
<dbReference type="Proteomes" id="UP000249619">
    <property type="component" value="Unassembled WGS sequence"/>
</dbReference>
<organism evidence="1 2">
    <name type="scientific">Stemphylium lycopersici</name>
    <name type="common">Tomato gray leaf spot disease fungus</name>
    <name type="synonym">Thyrospora lycopersici</name>
    <dbReference type="NCBI Taxonomy" id="183478"/>
    <lineage>
        <taxon>Eukaryota</taxon>
        <taxon>Fungi</taxon>
        <taxon>Dikarya</taxon>
        <taxon>Ascomycota</taxon>
        <taxon>Pezizomycotina</taxon>
        <taxon>Dothideomycetes</taxon>
        <taxon>Pleosporomycetidae</taxon>
        <taxon>Pleosporales</taxon>
        <taxon>Pleosporineae</taxon>
        <taxon>Pleosporaceae</taxon>
        <taxon>Stemphylium</taxon>
    </lineage>
</organism>
<keyword evidence="2" id="KW-1185">Reference proteome</keyword>
<dbReference type="InterPro" id="IPR036514">
    <property type="entry name" value="SGNH_hydro_sf"/>
</dbReference>
<dbReference type="EMBL" id="QGDH01000006">
    <property type="protein sequence ID" value="RAR16069.1"/>
    <property type="molecule type" value="Genomic_DNA"/>
</dbReference>
<name>A0A364NFJ5_STELY</name>
<sequence length="290" mass="32392">MASPPKSSFLDASDVEFLAQLESHAKFKQRTHDTHYNEHMPELTARLHLNPSLPEDKTGAHHVNPANNSPIHAIYLGNSHLERLETSGSKTQLHALYETGAALNAGVGGDKNENVIWRLTEGLYSILHTTNNNNNINEIKVWLLVSGTNNIHTKHGIRPRDAYTWKLLLQACLRIAPRSRVLALDVGFRNDVDDVVVEAGNRVLEGVVREVNGEVRAWEGRGGRGGNGKKGKEGEDREGGDRVVWVECRHLITRAMLDDHVHLNESGYEVLDRVVAPLVMRELGLEREKE</sequence>